<proteinExistence type="inferred from homology"/>
<evidence type="ECO:0000313" key="5">
    <source>
        <dbReference type="EMBL" id="MEU2123181.1"/>
    </source>
</evidence>
<dbReference type="InterPro" id="IPR002930">
    <property type="entry name" value="GCV_H"/>
</dbReference>
<keyword evidence="6" id="KW-1185">Reference proteome</keyword>
<evidence type="ECO:0000259" key="4">
    <source>
        <dbReference type="PROSITE" id="PS50968"/>
    </source>
</evidence>
<comment type="similarity">
    <text evidence="1 3">Belongs to the GcvH family.</text>
</comment>
<protein>
    <recommendedName>
        <fullName evidence="3">Glycine cleavage system H protein</fullName>
    </recommendedName>
</protein>
<organism evidence="5 6">
    <name type="scientific">Nocardia niwae</name>
    <dbReference type="NCBI Taxonomy" id="626084"/>
    <lineage>
        <taxon>Bacteria</taxon>
        <taxon>Bacillati</taxon>
        <taxon>Actinomycetota</taxon>
        <taxon>Actinomycetes</taxon>
        <taxon>Mycobacteriales</taxon>
        <taxon>Nocardiaceae</taxon>
        <taxon>Nocardia</taxon>
    </lineage>
</organism>
<dbReference type="Gene3D" id="2.40.50.100">
    <property type="match status" value="1"/>
</dbReference>
<reference evidence="5 6" key="1">
    <citation type="submission" date="2024-06" db="EMBL/GenBank/DDBJ databases">
        <title>The Natural Products Discovery Center: Release of the First 8490 Sequenced Strains for Exploring Actinobacteria Biosynthetic Diversity.</title>
        <authorList>
            <person name="Kalkreuter E."/>
            <person name="Kautsar S.A."/>
            <person name="Yang D."/>
            <person name="Bader C.D."/>
            <person name="Teijaro C.N."/>
            <person name="Fluegel L."/>
            <person name="Davis C.M."/>
            <person name="Simpson J.R."/>
            <person name="Lauterbach L."/>
            <person name="Steele A.D."/>
            <person name="Gui C."/>
            <person name="Meng S."/>
            <person name="Li G."/>
            <person name="Viehrig K."/>
            <person name="Ye F."/>
            <person name="Su P."/>
            <person name="Kiefer A.F."/>
            <person name="Nichols A."/>
            <person name="Cepeda A.J."/>
            <person name="Yan W."/>
            <person name="Fan B."/>
            <person name="Jiang Y."/>
            <person name="Adhikari A."/>
            <person name="Zheng C.-J."/>
            <person name="Schuster L."/>
            <person name="Cowan T.M."/>
            <person name="Smanski M.J."/>
            <person name="Chevrette M.G."/>
            <person name="De Carvalho L.P.S."/>
            <person name="Shen B."/>
        </authorList>
    </citation>
    <scope>NUCLEOTIDE SEQUENCE [LARGE SCALE GENOMIC DNA]</scope>
    <source>
        <strain evidence="5 6">NPDC019434</strain>
    </source>
</reference>
<dbReference type="InterPro" id="IPR000089">
    <property type="entry name" value="Biotin_lipoyl"/>
</dbReference>
<dbReference type="PROSITE" id="PS50968">
    <property type="entry name" value="BIOTINYL_LIPOYL"/>
    <property type="match status" value="1"/>
</dbReference>
<dbReference type="InterPro" id="IPR017453">
    <property type="entry name" value="GCV_H_sub"/>
</dbReference>
<dbReference type="NCBIfam" id="TIGR00527">
    <property type="entry name" value="gcvH"/>
    <property type="match status" value="1"/>
</dbReference>
<evidence type="ECO:0000256" key="3">
    <source>
        <dbReference type="HAMAP-Rule" id="MF_00272"/>
    </source>
</evidence>
<feature type="domain" description="Lipoyl-binding" evidence="4">
    <location>
        <begin position="24"/>
        <end position="105"/>
    </location>
</feature>
<sequence length="130" mass="13918">MSMIPAGLKYTDAHMWARLERDGTLAVGLTDHAQQNLGTILFVTTPQVGMFVGTGEAVGAVEAVSAIAEMYSPARGVVVQVNPAIADDPEQVNNDPYAAWLFKIRQAEGVSDDELLDAAAYRRLLEDLGA</sequence>
<dbReference type="InterPro" id="IPR011053">
    <property type="entry name" value="Single_hybrid_motif"/>
</dbReference>
<keyword evidence="2 3" id="KW-0450">Lipoyl</keyword>
<comment type="subunit">
    <text evidence="3">The glycine cleavage system is composed of four proteins: P, T, L and H.</text>
</comment>
<dbReference type="CDD" id="cd06848">
    <property type="entry name" value="GCS_H"/>
    <property type="match status" value="1"/>
</dbReference>
<dbReference type="HAMAP" id="MF_00272">
    <property type="entry name" value="GcvH"/>
    <property type="match status" value="1"/>
</dbReference>
<comment type="caution">
    <text evidence="5">The sequence shown here is derived from an EMBL/GenBank/DDBJ whole genome shotgun (WGS) entry which is preliminary data.</text>
</comment>
<evidence type="ECO:0000256" key="2">
    <source>
        <dbReference type="ARBA" id="ARBA00022823"/>
    </source>
</evidence>
<dbReference type="InterPro" id="IPR033753">
    <property type="entry name" value="GCV_H/Fam206"/>
</dbReference>
<dbReference type="RefSeq" id="WP_063024299.1">
    <property type="nucleotide sequence ID" value="NZ_JBEYBM010000034.1"/>
</dbReference>
<gene>
    <name evidence="3 5" type="primary">gcvH</name>
    <name evidence="5" type="ORF">ABZ507_15330</name>
</gene>
<comment type="cofactor">
    <cofactor evidence="3">
        <name>(R)-lipoate</name>
        <dbReference type="ChEBI" id="CHEBI:83088"/>
    </cofactor>
    <text evidence="3">Binds 1 lipoyl cofactor covalently.</text>
</comment>
<evidence type="ECO:0000256" key="1">
    <source>
        <dbReference type="ARBA" id="ARBA00009249"/>
    </source>
</evidence>
<name>A0ABV2XBG5_9NOCA</name>
<dbReference type="PANTHER" id="PTHR11715">
    <property type="entry name" value="GLYCINE CLEAVAGE SYSTEM H PROTEIN"/>
    <property type="match status" value="1"/>
</dbReference>
<evidence type="ECO:0000313" key="6">
    <source>
        <dbReference type="Proteomes" id="UP001550535"/>
    </source>
</evidence>
<dbReference type="Pfam" id="PF01597">
    <property type="entry name" value="GCV_H"/>
    <property type="match status" value="1"/>
</dbReference>
<dbReference type="Proteomes" id="UP001550535">
    <property type="component" value="Unassembled WGS sequence"/>
</dbReference>
<accession>A0ABV2XBG5</accession>
<dbReference type="NCBIfam" id="NF002270">
    <property type="entry name" value="PRK01202.1"/>
    <property type="match status" value="1"/>
</dbReference>
<comment type="function">
    <text evidence="3">The glycine cleavage system catalyzes the degradation of glycine. The H protein shuttles the methylamine group of glycine from the P protein to the T protein.</text>
</comment>
<dbReference type="PANTHER" id="PTHR11715:SF3">
    <property type="entry name" value="GLYCINE CLEAVAGE SYSTEM H PROTEIN-RELATED"/>
    <property type="match status" value="1"/>
</dbReference>
<dbReference type="EMBL" id="JBEYBR010000035">
    <property type="protein sequence ID" value="MEU2123181.1"/>
    <property type="molecule type" value="Genomic_DNA"/>
</dbReference>
<dbReference type="SUPFAM" id="SSF51230">
    <property type="entry name" value="Single hybrid motif"/>
    <property type="match status" value="1"/>
</dbReference>
<comment type="caution">
    <text evidence="3">Lacks conserved residue(s) required for the propagation of feature annotation.</text>
</comment>